<feature type="compositionally biased region" description="Basic and acidic residues" evidence="1">
    <location>
        <begin position="60"/>
        <end position="71"/>
    </location>
</feature>
<dbReference type="EMBL" id="LS483447">
    <property type="protein sequence ID" value="SQH73950.1"/>
    <property type="molecule type" value="Genomic_DNA"/>
</dbReference>
<feature type="transmembrane region" description="Helical" evidence="2">
    <location>
        <begin position="12"/>
        <end position="31"/>
    </location>
</feature>
<proteinExistence type="predicted"/>
<dbReference type="Proteomes" id="UP000249300">
    <property type="component" value="Chromosome 1"/>
</dbReference>
<evidence type="ECO:0000256" key="2">
    <source>
        <dbReference type="SAM" id="Phobius"/>
    </source>
</evidence>
<keyword evidence="4" id="KW-1185">Reference proteome</keyword>
<evidence type="ECO:0000313" key="3">
    <source>
        <dbReference type="EMBL" id="SQH73950.1"/>
    </source>
</evidence>
<feature type="region of interest" description="Disordered" evidence="1">
    <location>
        <begin position="55"/>
        <end position="185"/>
    </location>
</feature>
<gene>
    <name evidence="3" type="ORF">NCTC12858_01830</name>
</gene>
<keyword evidence="2" id="KW-0812">Transmembrane</keyword>
<dbReference type="KEGG" id="pcre:NCTC12858_01830"/>
<sequence length="276" mass="29908">MKSIDRQRIVSLLVTLGLHALALGVLMLIHISSTPPRTELVELVLINYGTTSEITQGQEEPARGNVQEKETPMPPSASKNTSPKSHRRARVKQPPINTMTRNEAPKIDAAEVERRRAAEEAERRRREARQEAIRAQQAEEARKRAERQIGQDVAGAFGRGRNKSESQGADVKGTGNQGSIHGSGDSYALSGRTIAGNGGQPVRPTYASAIRGTIRVGIEVDASGGVVNAWIDPAGTNIADAGMRSSARDAARRTRFNAVSNAPNQRGTITYRYDLR</sequence>
<dbReference type="OrthoDB" id="9786892at2"/>
<evidence type="ECO:0000256" key="1">
    <source>
        <dbReference type="SAM" id="MobiDB-lite"/>
    </source>
</evidence>
<keyword evidence="2" id="KW-1133">Transmembrane helix</keyword>
<feature type="compositionally biased region" description="Basic and acidic residues" evidence="1">
    <location>
        <begin position="103"/>
        <end position="149"/>
    </location>
</feature>
<protein>
    <submittedName>
        <fullName evidence="3">Protein TolA</fullName>
    </submittedName>
</protein>
<keyword evidence="2" id="KW-0472">Membrane</keyword>
<organism evidence="3 4">
    <name type="scientific">Porphyromonas crevioricanis</name>
    <dbReference type="NCBI Taxonomy" id="393921"/>
    <lineage>
        <taxon>Bacteria</taxon>
        <taxon>Pseudomonadati</taxon>
        <taxon>Bacteroidota</taxon>
        <taxon>Bacteroidia</taxon>
        <taxon>Bacteroidales</taxon>
        <taxon>Porphyromonadaceae</taxon>
        <taxon>Porphyromonas</taxon>
    </lineage>
</organism>
<evidence type="ECO:0000313" key="4">
    <source>
        <dbReference type="Proteomes" id="UP000249300"/>
    </source>
</evidence>
<name>A0A2X4PM66_9PORP</name>
<reference evidence="3 4" key="1">
    <citation type="submission" date="2018-06" db="EMBL/GenBank/DDBJ databases">
        <authorList>
            <consortium name="Pathogen Informatics"/>
            <person name="Doyle S."/>
        </authorList>
    </citation>
    <scope>NUCLEOTIDE SEQUENCE [LARGE SCALE GENOMIC DNA]</scope>
    <source>
        <strain evidence="3 4">NCTC12858</strain>
    </source>
</reference>
<dbReference type="AlphaFoldDB" id="A0A2X4PM66"/>
<dbReference type="RefSeq" id="WP_052115812.1">
    <property type="nucleotide sequence ID" value="NZ_JQJB01000006.1"/>
</dbReference>
<accession>A0A2X4PM66</accession>